<evidence type="ECO:0000256" key="3">
    <source>
        <dbReference type="ARBA" id="ARBA00022723"/>
    </source>
</evidence>
<dbReference type="InterPro" id="IPR013785">
    <property type="entry name" value="Aldolase_TIM"/>
</dbReference>
<keyword evidence="3" id="KW-0479">Metal-binding</keyword>
<dbReference type="PANTHER" id="PTHR21180">
    <property type="entry name" value="ENDONUCLEASE/EXONUCLEASE/PHOSPHATASE FAMILY DOMAIN-CONTAINING PROTEIN 1"/>
    <property type="match status" value="1"/>
</dbReference>
<feature type="domain" description="Radical SAM core" evidence="6">
    <location>
        <begin position="50"/>
        <end position="289"/>
    </location>
</feature>
<keyword evidence="2" id="KW-0949">S-adenosyl-L-methionine</keyword>
<evidence type="ECO:0000313" key="9">
    <source>
        <dbReference type="Proteomes" id="UP000509383"/>
    </source>
</evidence>
<dbReference type="SUPFAM" id="SSF47781">
    <property type="entry name" value="RuvA domain 2-like"/>
    <property type="match status" value="1"/>
</dbReference>
<dbReference type="InterPro" id="IPR051675">
    <property type="entry name" value="Endo/Exo/Phosphatase_dom_1"/>
</dbReference>
<dbReference type="RefSeq" id="WP_173175070.1">
    <property type="nucleotide sequence ID" value="NZ_AP023189.1"/>
</dbReference>
<dbReference type="Pfam" id="PF04055">
    <property type="entry name" value="Radical_SAM"/>
    <property type="match status" value="1"/>
</dbReference>
<dbReference type="Proteomes" id="UP000509383">
    <property type="component" value="Chromosome"/>
</dbReference>
<dbReference type="GO" id="GO:0051536">
    <property type="term" value="F:iron-sulfur cluster binding"/>
    <property type="evidence" value="ECO:0007669"/>
    <property type="project" value="UniProtKB-KW"/>
</dbReference>
<dbReference type="InterPro" id="IPR007197">
    <property type="entry name" value="rSAM"/>
</dbReference>
<dbReference type="Proteomes" id="UP001054892">
    <property type="component" value="Unassembled WGS sequence"/>
</dbReference>
<comment type="cofactor">
    <cofactor evidence="1">
        <name>[4Fe-4S] cluster</name>
        <dbReference type="ChEBI" id="CHEBI:49883"/>
    </cofactor>
</comment>
<evidence type="ECO:0000259" key="6">
    <source>
        <dbReference type="PROSITE" id="PS51918"/>
    </source>
</evidence>
<proteinExistence type="predicted"/>
<dbReference type="InterPro" id="IPR058240">
    <property type="entry name" value="rSAM_sf"/>
</dbReference>
<keyword evidence="10" id="KW-1185">Reference proteome</keyword>
<evidence type="ECO:0000313" key="7">
    <source>
        <dbReference type="EMBL" id="BCG22349.1"/>
    </source>
</evidence>
<reference evidence="7 9" key="1">
    <citation type="submission" date="2020-05" db="EMBL/GenBank/DDBJ databases">
        <title>Characterization of novel class B3 metallo-beta-lactamase from novel Pseudomonas species.</title>
        <authorList>
            <person name="Yamada K."/>
            <person name="Aoki K."/>
            <person name="Ishii Y."/>
        </authorList>
    </citation>
    <scope>NUCLEOTIDE SEQUENCE [LARGE SCALE GENOMIC DNA]</scope>
    <source>
        <strain evidence="7 9">TUM18999</strain>
        <strain evidence="8 10">TUM20286</strain>
    </source>
</reference>
<dbReference type="EMBL" id="AP023189">
    <property type="protein sequence ID" value="BCG22349.1"/>
    <property type="molecule type" value="Genomic_DNA"/>
</dbReference>
<evidence type="ECO:0000256" key="5">
    <source>
        <dbReference type="ARBA" id="ARBA00023014"/>
    </source>
</evidence>
<dbReference type="PROSITE" id="PS51918">
    <property type="entry name" value="RADICAL_SAM"/>
    <property type="match status" value="1"/>
</dbReference>
<sequence length="404" mass="44939">MELIDKLTVLADAAKYDVSCASSAAPKRSSAGKAGVGATNGMGICHSFTPDGRCVALLKILLTNFCLYDCQYCVNRRSSDVPRARFTPEEVVTLTLDFYRRNCISGLFLSSGIIRSSDYTMEQLIRVARLLREEHQFRGYIHLKTIPDAAPELIAEAGRYADRLSVNIELPTEDGLTRLAPEKRGAPIRRAMGRIRLGVEEASAEKRAPAFAPAGQSTQMIVGADDTDDRTILDTAQTLYGAYRLKRVYYSAFSPIPQSPKTVPFEAPPLLREHRLYQADFLLRGYGFAVNELIATPGNLPLDIDPKLAWALANRAQFPLDLNRAEPAMIARVPGIGVLSANRLVELRRERRIRYADVARLRCAMEKARPFIVTQDYRPRDATLESAVLRKRLGDAPAQQVALW</sequence>
<dbReference type="SFLD" id="SFLDS00029">
    <property type="entry name" value="Radical_SAM"/>
    <property type="match status" value="1"/>
</dbReference>
<evidence type="ECO:0000256" key="1">
    <source>
        <dbReference type="ARBA" id="ARBA00001966"/>
    </source>
</evidence>
<dbReference type="AlphaFoldDB" id="A0A6J4DZ35"/>
<dbReference type="EMBL" id="BQKM01000007">
    <property type="protein sequence ID" value="GJN53684.1"/>
    <property type="molecule type" value="Genomic_DNA"/>
</dbReference>
<evidence type="ECO:0000256" key="2">
    <source>
        <dbReference type="ARBA" id="ARBA00022691"/>
    </source>
</evidence>
<dbReference type="InterPro" id="IPR023874">
    <property type="entry name" value="DNA_rSAM_put"/>
</dbReference>
<keyword evidence="5" id="KW-0411">Iron-sulfur</keyword>
<dbReference type="KEGG" id="ptw:TUM18999_05400"/>
<dbReference type="SUPFAM" id="SSF102114">
    <property type="entry name" value="Radical SAM enzymes"/>
    <property type="match status" value="1"/>
</dbReference>
<name>A0A6J4DZ35_9PSED</name>
<accession>A0A6J4DZ35</accession>
<keyword evidence="4" id="KW-0408">Iron</keyword>
<dbReference type="CDD" id="cd01335">
    <property type="entry name" value="Radical_SAM"/>
    <property type="match status" value="1"/>
</dbReference>
<dbReference type="GO" id="GO:0046872">
    <property type="term" value="F:metal ion binding"/>
    <property type="evidence" value="ECO:0007669"/>
    <property type="project" value="UniProtKB-KW"/>
</dbReference>
<evidence type="ECO:0000256" key="4">
    <source>
        <dbReference type="ARBA" id="ARBA00023004"/>
    </source>
</evidence>
<dbReference type="PANTHER" id="PTHR21180:SF9">
    <property type="entry name" value="TYPE II SECRETION SYSTEM PROTEIN K"/>
    <property type="match status" value="1"/>
</dbReference>
<dbReference type="InterPro" id="IPR010994">
    <property type="entry name" value="RuvA_2-like"/>
</dbReference>
<protein>
    <submittedName>
        <fullName evidence="7 8">DNA modification/repair radical SAM protein</fullName>
    </submittedName>
</protein>
<dbReference type="InterPro" id="IPR006638">
    <property type="entry name" value="Elp3/MiaA/NifB-like_rSAM"/>
</dbReference>
<dbReference type="NCBIfam" id="TIGR03916">
    <property type="entry name" value="rSAM_link_UDG"/>
    <property type="match status" value="1"/>
</dbReference>
<dbReference type="Gene3D" id="3.20.20.70">
    <property type="entry name" value="Aldolase class I"/>
    <property type="match status" value="1"/>
</dbReference>
<dbReference type="SFLD" id="SFLDG01102">
    <property type="entry name" value="Uncharacterised_Radical_SAM_Su"/>
    <property type="match status" value="1"/>
</dbReference>
<evidence type="ECO:0000313" key="10">
    <source>
        <dbReference type="Proteomes" id="UP001054892"/>
    </source>
</evidence>
<evidence type="ECO:0000313" key="8">
    <source>
        <dbReference type="EMBL" id="GJN53684.1"/>
    </source>
</evidence>
<dbReference type="SMART" id="SM00729">
    <property type="entry name" value="Elp3"/>
    <property type="match status" value="1"/>
</dbReference>
<gene>
    <name evidence="7" type="ORF">TUM18999_05400</name>
    <name evidence="8" type="ORF">TUM20286_34360</name>
</gene>
<organism evidence="7 9">
    <name type="scientific">Pseudomonas tohonis</name>
    <dbReference type="NCBI Taxonomy" id="2725477"/>
    <lineage>
        <taxon>Bacteria</taxon>
        <taxon>Pseudomonadati</taxon>
        <taxon>Pseudomonadota</taxon>
        <taxon>Gammaproteobacteria</taxon>
        <taxon>Pseudomonadales</taxon>
        <taxon>Pseudomonadaceae</taxon>
        <taxon>Pseudomonas</taxon>
    </lineage>
</organism>
<dbReference type="GO" id="GO:0003824">
    <property type="term" value="F:catalytic activity"/>
    <property type="evidence" value="ECO:0007669"/>
    <property type="project" value="InterPro"/>
</dbReference>